<name>A0ABT3KLL1_9GAMM</name>
<dbReference type="PANTHER" id="PTHR30096:SF9">
    <property type="entry name" value="4-HYDROXYPHENYLACETATE CATABOLISM PROTEIN"/>
    <property type="match status" value="1"/>
</dbReference>
<dbReference type="SUPFAM" id="SSF53213">
    <property type="entry name" value="LigB-like"/>
    <property type="match status" value="1"/>
</dbReference>
<feature type="domain" description="Extradiol ring-cleavage dioxygenase class III enzyme subunit B" evidence="2">
    <location>
        <begin position="8"/>
        <end position="281"/>
    </location>
</feature>
<dbReference type="PANTHER" id="PTHR30096">
    <property type="entry name" value="4,5-DOPA DIOXYGENASE EXTRADIOL-LIKE PROTEIN"/>
    <property type="match status" value="1"/>
</dbReference>
<evidence type="ECO:0000259" key="2">
    <source>
        <dbReference type="Pfam" id="PF02900"/>
    </source>
</evidence>
<dbReference type="Proteomes" id="UP001431181">
    <property type="component" value="Unassembled WGS sequence"/>
</dbReference>
<keyword evidence="4" id="KW-1185">Reference proteome</keyword>
<dbReference type="NCBIfam" id="TIGR04336">
    <property type="entry name" value="AmmeMemoSam_B"/>
    <property type="match status" value="1"/>
</dbReference>
<dbReference type="InterPro" id="IPR004183">
    <property type="entry name" value="Xdiol_dOase_suB"/>
</dbReference>
<dbReference type="Pfam" id="PF02900">
    <property type="entry name" value="LigB"/>
    <property type="match status" value="1"/>
</dbReference>
<dbReference type="NCBIfam" id="TIGR02298">
    <property type="entry name" value="HpaD_Fe"/>
    <property type="match status" value="1"/>
</dbReference>
<dbReference type="RefSeq" id="WP_265220781.1">
    <property type="nucleotide sequence ID" value="NZ_JAPEUL010000012.1"/>
</dbReference>
<dbReference type="GO" id="GO:0008687">
    <property type="term" value="F:3,4-dihydroxyphenylacetate 2,3-dioxygenase activity"/>
    <property type="evidence" value="ECO:0007669"/>
    <property type="project" value="UniProtKB-EC"/>
</dbReference>
<dbReference type="EMBL" id="JAPEUL010000012">
    <property type="protein sequence ID" value="MCW4631449.1"/>
    <property type="molecule type" value="Genomic_DNA"/>
</dbReference>
<evidence type="ECO:0000313" key="4">
    <source>
        <dbReference type="Proteomes" id="UP001431181"/>
    </source>
</evidence>
<evidence type="ECO:0000256" key="1">
    <source>
        <dbReference type="ARBA" id="ARBA00023002"/>
    </source>
</evidence>
<evidence type="ECO:0000313" key="3">
    <source>
        <dbReference type="EMBL" id="MCW4631449.1"/>
    </source>
</evidence>
<organism evidence="3 4">
    <name type="scientific">Marinomonas rhodophyticola</name>
    <dbReference type="NCBI Taxonomy" id="2992803"/>
    <lineage>
        <taxon>Bacteria</taxon>
        <taxon>Pseudomonadati</taxon>
        <taxon>Pseudomonadota</taxon>
        <taxon>Gammaproteobacteria</taxon>
        <taxon>Oceanospirillales</taxon>
        <taxon>Oceanospirillaceae</taxon>
        <taxon>Marinomonas</taxon>
    </lineage>
</organism>
<keyword evidence="1 3" id="KW-0560">Oxidoreductase</keyword>
<dbReference type="Gene3D" id="3.40.830.10">
    <property type="entry name" value="LigB-like"/>
    <property type="match status" value="1"/>
</dbReference>
<comment type="caution">
    <text evidence="3">The sequence shown here is derived from an EMBL/GenBank/DDBJ whole genome shotgun (WGS) entry which is preliminary data.</text>
</comment>
<accession>A0ABT3KLL1</accession>
<proteinExistence type="predicted"/>
<dbReference type="CDD" id="cd07370">
    <property type="entry name" value="HPCD"/>
    <property type="match status" value="1"/>
</dbReference>
<protein>
    <submittedName>
        <fullName evidence="3">3,4-dihydroxyphenylacetate 2,3-dioxygenase</fullName>
        <ecNumber evidence="3">1.13.11.15</ecNumber>
    </submittedName>
</protein>
<reference evidence="3" key="1">
    <citation type="submission" date="2022-11" db="EMBL/GenBank/DDBJ databases">
        <title>Marinomonas sp. nov., isolated from marine algae.</title>
        <authorList>
            <person name="Choi D.G."/>
            <person name="Kim J.M."/>
            <person name="Lee J.K."/>
            <person name="Baek J.H."/>
            <person name="Jeon C.O."/>
        </authorList>
    </citation>
    <scope>NUCLEOTIDE SEQUENCE</scope>
    <source>
        <strain evidence="3">KJ51-3</strain>
    </source>
</reference>
<dbReference type="EC" id="1.13.11.15" evidence="3"/>
<dbReference type="InterPro" id="IPR011984">
    <property type="entry name" value="HPCD"/>
</dbReference>
<gene>
    <name evidence="3" type="primary">hpaD</name>
    <name evidence="3" type="ORF">ONZ52_22090</name>
</gene>
<sequence>MGILSIVAKVTHVPTMLLSEQPGRLAGCRQSAIDGHREIARRAKAAGVDTIVVLDTHWLVNAGYHINANAHYQGIYTSHEFPHFIQNLSYSYEGNPELGNAIATKATEKGVHMLSHQVETLDLEYGTLVPMRYMNEDRHFKVVSIAAWCTVHSLEESRRVGEAIHAAIESSNNNVMLIASGSLSHQIWENHLYEQNNGTFTISREFHRQVDLRVLDLWQAGDTKTFLAMLPEYAKFCCGEGGMHDTAMLFGALGWDKYNAKAEIITNYFPSSGTGQVNVIFPIR</sequence>